<proteinExistence type="predicted"/>
<gene>
    <name evidence="1" type="ORF">MENTE1834_LOCUS1902</name>
</gene>
<sequence length="54" mass="6116">MQISFLGGVLFFFLYFSEISASVSLLDELSSNSLAYSFYECFVSINPLECLIIF</sequence>
<evidence type="ECO:0000313" key="2">
    <source>
        <dbReference type="Proteomes" id="UP001497535"/>
    </source>
</evidence>
<name>A0ACB0XPM6_MELEN</name>
<comment type="caution">
    <text evidence="1">The sequence shown here is derived from an EMBL/GenBank/DDBJ whole genome shotgun (WGS) entry which is preliminary data.</text>
</comment>
<keyword evidence="2" id="KW-1185">Reference proteome</keyword>
<evidence type="ECO:0000313" key="1">
    <source>
        <dbReference type="EMBL" id="CAK5011419.1"/>
    </source>
</evidence>
<dbReference type="Proteomes" id="UP001497535">
    <property type="component" value="Unassembled WGS sequence"/>
</dbReference>
<organism evidence="1 2">
    <name type="scientific">Meloidogyne enterolobii</name>
    <name type="common">Root-knot nematode worm</name>
    <name type="synonym">Meloidogyne mayaguensis</name>
    <dbReference type="NCBI Taxonomy" id="390850"/>
    <lineage>
        <taxon>Eukaryota</taxon>
        <taxon>Metazoa</taxon>
        <taxon>Ecdysozoa</taxon>
        <taxon>Nematoda</taxon>
        <taxon>Chromadorea</taxon>
        <taxon>Rhabditida</taxon>
        <taxon>Tylenchina</taxon>
        <taxon>Tylenchomorpha</taxon>
        <taxon>Tylenchoidea</taxon>
        <taxon>Meloidogynidae</taxon>
        <taxon>Meloidogyninae</taxon>
        <taxon>Meloidogyne</taxon>
    </lineage>
</organism>
<protein>
    <submittedName>
        <fullName evidence="1">Uncharacterized protein</fullName>
    </submittedName>
</protein>
<accession>A0ACB0XPM6</accession>
<dbReference type="EMBL" id="CAVMJV010000001">
    <property type="protein sequence ID" value="CAK5011419.1"/>
    <property type="molecule type" value="Genomic_DNA"/>
</dbReference>
<reference evidence="1" key="1">
    <citation type="submission" date="2023-11" db="EMBL/GenBank/DDBJ databases">
        <authorList>
            <person name="Poullet M."/>
        </authorList>
    </citation>
    <scope>NUCLEOTIDE SEQUENCE</scope>
    <source>
        <strain evidence="1">E1834</strain>
    </source>
</reference>